<feature type="transmembrane region" description="Helical" evidence="8">
    <location>
        <begin position="81"/>
        <end position="99"/>
    </location>
</feature>
<reference evidence="10 11" key="1">
    <citation type="submission" date="2014-06" db="EMBL/GenBank/DDBJ databases">
        <title>Saccharopolyspora rectivirgula DSM-43113 Genome sequencing.</title>
        <authorList>
            <person name="Barrera C."/>
            <person name="Millon L."/>
            <person name="Rognon B."/>
            <person name="Zaugg C."/>
            <person name="Monod M."/>
        </authorList>
    </citation>
    <scope>NUCLEOTIDE SEQUENCE [LARGE SCALE GENOMIC DNA]</scope>
    <source>
        <strain evidence="10 11">DSM 43113</strain>
    </source>
</reference>
<dbReference type="AlphaFoldDB" id="A0A073B0I9"/>
<dbReference type="InterPro" id="IPR035952">
    <property type="entry name" value="Rhomboid-like_sf"/>
</dbReference>
<keyword evidence="6 8" id="KW-0472">Membrane</keyword>
<keyword evidence="4" id="KW-0378">Hydrolase</keyword>
<accession>A0A073B0I9</accession>
<dbReference type="CDD" id="cd19756">
    <property type="entry name" value="Bbox2"/>
    <property type="match status" value="1"/>
</dbReference>
<dbReference type="GO" id="GO:0006508">
    <property type="term" value="P:proteolysis"/>
    <property type="evidence" value="ECO:0007669"/>
    <property type="project" value="UniProtKB-KW"/>
</dbReference>
<comment type="subcellular location">
    <subcellularLocation>
        <location evidence="1">Membrane</location>
        <topology evidence="1">Multi-pass membrane protein</topology>
    </subcellularLocation>
</comment>
<keyword evidence="10" id="KW-0645">Protease</keyword>
<dbReference type="eggNOG" id="COG0705">
    <property type="taxonomic scope" value="Bacteria"/>
</dbReference>
<evidence type="ECO:0000259" key="9">
    <source>
        <dbReference type="Pfam" id="PF01694"/>
    </source>
</evidence>
<feature type="region of interest" description="Disordered" evidence="7">
    <location>
        <begin position="1"/>
        <end position="26"/>
    </location>
</feature>
<name>A0A073B0I9_9PSEU</name>
<dbReference type="PANTHER" id="PTHR43731">
    <property type="entry name" value="RHOMBOID PROTEASE"/>
    <property type="match status" value="1"/>
</dbReference>
<dbReference type="InterPro" id="IPR050925">
    <property type="entry name" value="Rhomboid_protease_S54"/>
</dbReference>
<evidence type="ECO:0000256" key="1">
    <source>
        <dbReference type="ARBA" id="ARBA00004141"/>
    </source>
</evidence>
<dbReference type="SUPFAM" id="SSF144091">
    <property type="entry name" value="Rhomboid-like"/>
    <property type="match status" value="1"/>
</dbReference>
<proteinExistence type="inferred from homology"/>
<evidence type="ECO:0000256" key="8">
    <source>
        <dbReference type="SAM" id="Phobius"/>
    </source>
</evidence>
<dbReference type="STRING" id="28042.GU90_06130"/>
<feature type="transmembrane region" description="Helical" evidence="8">
    <location>
        <begin position="220"/>
        <end position="237"/>
    </location>
</feature>
<keyword evidence="11" id="KW-1185">Reference proteome</keyword>
<sequence length="309" mass="32405">MTVPPGASPGTEGSSAQLPSCARHPDRPTGLRCVRCERPACPECLREAPVGYQCVDCVAQGRASVRRPVTVAGARLADKPLLVPLLIAVNVVVFAITAVQSGGANSNYTATLFSEMALWPMLAAGGQWWRLITSGFLHLGLVHLAMNMIALWVIGRDLELLLGRLRFALVYLLSLLGGSAAVFLFGEPLQPVAGASGAVYGLMGGIAIAALRLKVSLRPVLTVIALNLVVSVLIPGISLLGHLGGLVLGVASTAALVYAPRQRRNLYQAGGLLLLFVVLVAVLITRDAQMGNIVCFGSGWDTRCGRLPG</sequence>
<dbReference type="Pfam" id="PF01694">
    <property type="entry name" value="Rhomboid"/>
    <property type="match status" value="1"/>
</dbReference>
<feature type="transmembrane region" description="Helical" evidence="8">
    <location>
        <begin position="192"/>
        <end position="213"/>
    </location>
</feature>
<feature type="domain" description="Peptidase S54 rhomboid" evidence="9">
    <location>
        <begin position="126"/>
        <end position="257"/>
    </location>
</feature>
<organism evidence="10 11">
    <name type="scientific">Saccharopolyspora rectivirgula</name>
    <dbReference type="NCBI Taxonomy" id="28042"/>
    <lineage>
        <taxon>Bacteria</taxon>
        <taxon>Bacillati</taxon>
        <taxon>Actinomycetota</taxon>
        <taxon>Actinomycetes</taxon>
        <taxon>Pseudonocardiales</taxon>
        <taxon>Pseudonocardiaceae</taxon>
        <taxon>Saccharopolyspora</taxon>
    </lineage>
</organism>
<feature type="transmembrane region" description="Helical" evidence="8">
    <location>
        <begin position="135"/>
        <end position="155"/>
    </location>
</feature>
<evidence type="ECO:0000313" key="11">
    <source>
        <dbReference type="Proteomes" id="UP000031419"/>
    </source>
</evidence>
<evidence type="ECO:0000256" key="7">
    <source>
        <dbReference type="SAM" id="MobiDB-lite"/>
    </source>
</evidence>
<dbReference type="PANTHER" id="PTHR43731:SF14">
    <property type="entry name" value="PRESENILIN-ASSOCIATED RHOMBOID-LIKE PROTEIN, MITOCHONDRIAL"/>
    <property type="match status" value="1"/>
</dbReference>
<gene>
    <name evidence="10" type="ORF">GU90_06130</name>
</gene>
<keyword evidence="3 8" id="KW-0812">Transmembrane</keyword>
<evidence type="ECO:0000256" key="4">
    <source>
        <dbReference type="ARBA" id="ARBA00022801"/>
    </source>
</evidence>
<dbReference type="GO" id="GO:0016020">
    <property type="term" value="C:membrane"/>
    <property type="evidence" value="ECO:0007669"/>
    <property type="project" value="UniProtKB-SubCell"/>
</dbReference>
<evidence type="ECO:0000313" key="10">
    <source>
        <dbReference type="EMBL" id="KEI45105.1"/>
    </source>
</evidence>
<feature type="transmembrane region" description="Helical" evidence="8">
    <location>
        <begin position="167"/>
        <end position="186"/>
    </location>
</feature>
<comment type="similarity">
    <text evidence="2">Belongs to the peptidase S54 family.</text>
</comment>
<dbReference type="Gene3D" id="1.20.1540.10">
    <property type="entry name" value="Rhomboid-like"/>
    <property type="match status" value="1"/>
</dbReference>
<evidence type="ECO:0000256" key="5">
    <source>
        <dbReference type="ARBA" id="ARBA00022989"/>
    </source>
</evidence>
<dbReference type="EMBL" id="JNVU01000015">
    <property type="protein sequence ID" value="KEI45105.1"/>
    <property type="molecule type" value="Genomic_DNA"/>
</dbReference>
<dbReference type="Proteomes" id="UP000031419">
    <property type="component" value="Unassembled WGS sequence"/>
</dbReference>
<feature type="transmembrane region" description="Helical" evidence="8">
    <location>
        <begin position="266"/>
        <end position="284"/>
    </location>
</feature>
<evidence type="ECO:0000256" key="6">
    <source>
        <dbReference type="ARBA" id="ARBA00023136"/>
    </source>
</evidence>
<protein>
    <submittedName>
        <fullName evidence="10">Protease</fullName>
    </submittedName>
</protein>
<evidence type="ECO:0000256" key="2">
    <source>
        <dbReference type="ARBA" id="ARBA00009045"/>
    </source>
</evidence>
<dbReference type="InterPro" id="IPR022764">
    <property type="entry name" value="Peptidase_S54_rhomboid_dom"/>
</dbReference>
<dbReference type="GO" id="GO:0004252">
    <property type="term" value="F:serine-type endopeptidase activity"/>
    <property type="evidence" value="ECO:0007669"/>
    <property type="project" value="InterPro"/>
</dbReference>
<dbReference type="RefSeq" id="WP_029720514.1">
    <property type="nucleotide sequence ID" value="NZ_JAJUIW010000028.1"/>
</dbReference>
<dbReference type="OrthoDB" id="9807874at2"/>
<keyword evidence="5 8" id="KW-1133">Transmembrane helix</keyword>
<comment type="caution">
    <text evidence="10">The sequence shown here is derived from an EMBL/GenBank/DDBJ whole genome shotgun (WGS) entry which is preliminary data.</text>
</comment>
<evidence type="ECO:0000256" key="3">
    <source>
        <dbReference type="ARBA" id="ARBA00022692"/>
    </source>
</evidence>